<keyword evidence="12" id="KW-1185">Reference proteome</keyword>
<feature type="transmembrane region" description="Helical" evidence="9">
    <location>
        <begin position="354"/>
        <end position="372"/>
    </location>
</feature>
<dbReference type="InterPro" id="IPR050352">
    <property type="entry name" value="ABCG_transporters"/>
</dbReference>
<dbReference type="Proteomes" id="UP000095300">
    <property type="component" value="Unassembled WGS sequence"/>
</dbReference>
<evidence type="ECO:0000256" key="5">
    <source>
        <dbReference type="ARBA" id="ARBA00022741"/>
    </source>
</evidence>
<feature type="transmembrane region" description="Helical" evidence="9">
    <location>
        <begin position="384"/>
        <end position="408"/>
    </location>
</feature>
<evidence type="ECO:0000256" key="3">
    <source>
        <dbReference type="ARBA" id="ARBA00022448"/>
    </source>
</evidence>
<evidence type="ECO:0000256" key="8">
    <source>
        <dbReference type="ARBA" id="ARBA00023136"/>
    </source>
</evidence>
<organism evidence="11 12">
    <name type="scientific">Stomoxys calcitrans</name>
    <name type="common">Stable fly</name>
    <name type="synonym">Conops calcitrans</name>
    <dbReference type="NCBI Taxonomy" id="35570"/>
    <lineage>
        <taxon>Eukaryota</taxon>
        <taxon>Metazoa</taxon>
        <taxon>Ecdysozoa</taxon>
        <taxon>Arthropoda</taxon>
        <taxon>Hexapoda</taxon>
        <taxon>Insecta</taxon>
        <taxon>Pterygota</taxon>
        <taxon>Neoptera</taxon>
        <taxon>Endopterygota</taxon>
        <taxon>Diptera</taxon>
        <taxon>Brachycera</taxon>
        <taxon>Muscomorpha</taxon>
        <taxon>Muscoidea</taxon>
        <taxon>Muscidae</taxon>
        <taxon>Stomoxys</taxon>
    </lineage>
</organism>
<dbReference type="GO" id="GO:0140359">
    <property type="term" value="F:ABC-type transporter activity"/>
    <property type="evidence" value="ECO:0007669"/>
    <property type="project" value="InterPro"/>
</dbReference>
<evidence type="ECO:0000256" key="2">
    <source>
        <dbReference type="ARBA" id="ARBA00005814"/>
    </source>
</evidence>
<evidence type="ECO:0000313" key="11">
    <source>
        <dbReference type="EnsemblMetazoa" id="SCAU002415-PA"/>
    </source>
</evidence>
<reference evidence="11" key="1">
    <citation type="submission" date="2020-05" db="UniProtKB">
        <authorList>
            <consortium name="EnsemblMetazoa"/>
        </authorList>
    </citation>
    <scope>IDENTIFICATION</scope>
    <source>
        <strain evidence="11">USDA</strain>
    </source>
</reference>
<dbReference type="KEGG" id="scac:106093323"/>
<dbReference type="GO" id="GO:0005524">
    <property type="term" value="F:ATP binding"/>
    <property type="evidence" value="ECO:0007669"/>
    <property type="project" value="UniProtKB-KW"/>
</dbReference>
<dbReference type="SUPFAM" id="SSF52540">
    <property type="entry name" value="P-loop containing nucleoside triphosphate hydrolases"/>
    <property type="match status" value="1"/>
</dbReference>
<comment type="subcellular location">
    <subcellularLocation>
        <location evidence="1">Membrane</location>
        <topology evidence="1">Multi-pass membrane protein</topology>
    </subcellularLocation>
</comment>
<dbReference type="InterPro" id="IPR003439">
    <property type="entry name" value="ABC_transporter-like_ATP-bd"/>
</dbReference>
<evidence type="ECO:0000256" key="6">
    <source>
        <dbReference type="ARBA" id="ARBA00022840"/>
    </source>
</evidence>
<dbReference type="PROSITE" id="PS00211">
    <property type="entry name" value="ABC_TRANSPORTER_1"/>
    <property type="match status" value="1"/>
</dbReference>
<dbReference type="VEuPathDB" id="VectorBase:SCAU002415"/>
<dbReference type="Gene3D" id="3.40.50.300">
    <property type="entry name" value="P-loop containing nucleotide triphosphate hydrolases"/>
    <property type="match status" value="1"/>
</dbReference>
<dbReference type="InterPro" id="IPR027417">
    <property type="entry name" value="P-loop_NTPase"/>
</dbReference>
<dbReference type="GO" id="GO:0005886">
    <property type="term" value="C:plasma membrane"/>
    <property type="evidence" value="ECO:0007669"/>
    <property type="project" value="TreeGrafter"/>
</dbReference>
<sequence>MECSEKRLSATVFGEKKHFQNLSKDEAVNLKFSDITYRVKEKNKTKTILNGINGEFRAGELACIIGTSGCGKTTLLNMLAGYRIQTSLGQILVNEKIRDSKAFGLISRYVLQEDTISPYFTILETMMFASNFKLDANYTKDQREKVVFEIMDMLRLREKANTLVANVSGGERKRLCIALELIDNPSVILLDEPITGLDESSALQCIKALNQLAKGGRTVICSLHCPSARLLQMFHKVYAMSRGECIYQGPRNHIVPYLEQLNLQCPLTHNPTDFIIEVSINVYGDFQNEMVQQIKNGKILNWHPGVSQLQQNDDMAVCSSSNPNKREIRVSWWLEFQLIFIRFMKQMWRDKTNFKLRMLSYIMCSLGVGLTYSKISDNAVYSVFSFYLSFTMIAMIFFMAMTPMLALIPREIHFIRREYFNHWYRISSYFVALLTSQLPLLCGMSIISSIMVYLLTGQPMQFWRFCMFAAMVILISLVSLSFGILVGSCFNILHSLFLGSMSFGVMAIAAHQSTHGKNLSTLHEVTLYSSFMRYALEGVLVPLLDLNRPDFPCPPSEWMCPASKAKYILMMFGSLNISYTRSVVVLSSLTVIFCLMAFLIIKYRLNFKKASSECKRQTYRES</sequence>
<keyword evidence="3" id="KW-0813">Transport</keyword>
<dbReference type="AlphaFoldDB" id="A0A1I8NVL0"/>
<evidence type="ECO:0000256" key="4">
    <source>
        <dbReference type="ARBA" id="ARBA00022692"/>
    </source>
</evidence>
<dbReference type="PROSITE" id="PS50893">
    <property type="entry name" value="ABC_TRANSPORTER_2"/>
    <property type="match status" value="1"/>
</dbReference>
<comment type="similarity">
    <text evidence="2">Belongs to the ABC transporter superfamily. ABCG family. Eye pigment precursor importer (TC 3.A.1.204) subfamily.</text>
</comment>
<evidence type="ECO:0000256" key="7">
    <source>
        <dbReference type="ARBA" id="ARBA00022989"/>
    </source>
</evidence>
<evidence type="ECO:0000256" key="1">
    <source>
        <dbReference type="ARBA" id="ARBA00004141"/>
    </source>
</evidence>
<evidence type="ECO:0000256" key="9">
    <source>
        <dbReference type="SAM" id="Phobius"/>
    </source>
</evidence>
<dbReference type="SMART" id="SM00382">
    <property type="entry name" value="AAA"/>
    <property type="match status" value="1"/>
</dbReference>
<dbReference type="InterPro" id="IPR003593">
    <property type="entry name" value="AAA+_ATPase"/>
</dbReference>
<keyword evidence="5" id="KW-0547">Nucleotide-binding</keyword>
<keyword evidence="6" id="KW-0067">ATP-binding</keyword>
<feature type="transmembrane region" description="Helical" evidence="9">
    <location>
        <begin position="462"/>
        <end position="485"/>
    </location>
</feature>
<dbReference type="STRING" id="35570.A0A1I8NVL0"/>
<dbReference type="PANTHER" id="PTHR48041">
    <property type="entry name" value="ABC TRANSPORTER G FAMILY MEMBER 28"/>
    <property type="match status" value="1"/>
</dbReference>
<feature type="transmembrane region" description="Helical" evidence="9">
    <location>
        <begin position="492"/>
        <end position="510"/>
    </location>
</feature>
<name>A0A1I8NVL0_STOCA</name>
<dbReference type="PANTHER" id="PTHR48041:SF15">
    <property type="entry name" value="FI05267P"/>
    <property type="match status" value="1"/>
</dbReference>
<dbReference type="InterPro" id="IPR013525">
    <property type="entry name" value="ABC2_TM"/>
</dbReference>
<dbReference type="InterPro" id="IPR017871">
    <property type="entry name" value="ABC_transporter-like_CS"/>
</dbReference>
<keyword evidence="8 9" id="KW-0472">Membrane</keyword>
<feature type="transmembrane region" description="Helical" evidence="9">
    <location>
        <begin position="579"/>
        <end position="601"/>
    </location>
</feature>
<feature type="domain" description="ABC transporter" evidence="10">
    <location>
        <begin position="30"/>
        <end position="267"/>
    </location>
</feature>
<dbReference type="Pfam" id="PF01061">
    <property type="entry name" value="ABC2_membrane"/>
    <property type="match status" value="1"/>
</dbReference>
<feature type="transmembrane region" description="Helical" evidence="9">
    <location>
        <begin position="429"/>
        <end position="456"/>
    </location>
</feature>
<evidence type="ECO:0000313" key="12">
    <source>
        <dbReference type="Proteomes" id="UP000095300"/>
    </source>
</evidence>
<keyword evidence="7 9" id="KW-1133">Transmembrane helix</keyword>
<dbReference type="GO" id="GO:0016887">
    <property type="term" value="F:ATP hydrolysis activity"/>
    <property type="evidence" value="ECO:0007669"/>
    <property type="project" value="InterPro"/>
</dbReference>
<accession>A0A1I8NVL0</accession>
<proteinExistence type="inferred from homology"/>
<dbReference type="EnsemblMetazoa" id="SCAU002415-RA">
    <property type="protein sequence ID" value="SCAU002415-PA"/>
    <property type="gene ID" value="SCAU002415"/>
</dbReference>
<dbReference type="Pfam" id="PF00005">
    <property type="entry name" value="ABC_tran"/>
    <property type="match status" value="1"/>
</dbReference>
<gene>
    <name evidence="11" type="primary">106093323</name>
</gene>
<protein>
    <recommendedName>
        <fullName evidence="10">ABC transporter domain-containing protein</fullName>
    </recommendedName>
</protein>
<dbReference type="FunFam" id="3.40.50.300:FF:001077">
    <property type="entry name" value="Uncharacterized protein, isoform A"/>
    <property type="match status" value="1"/>
</dbReference>
<dbReference type="OrthoDB" id="66620at2759"/>
<evidence type="ECO:0000259" key="10">
    <source>
        <dbReference type="PROSITE" id="PS50893"/>
    </source>
</evidence>
<keyword evidence="4 9" id="KW-0812">Transmembrane</keyword>